<evidence type="ECO:0000256" key="3">
    <source>
        <dbReference type="ARBA" id="ARBA00022553"/>
    </source>
</evidence>
<dbReference type="Pfam" id="PF00072">
    <property type="entry name" value="Response_reg"/>
    <property type="match status" value="1"/>
</dbReference>
<dbReference type="InterPro" id="IPR024187">
    <property type="entry name" value="Sig_transdc_resp-reg_cit/mal"/>
</dbReference>
<evidence type="ECO:0000259" key="11">
    <source>
        <dbReference type="PROSITE" id="PS50110"/>
    </source>
</evidence>
<sequence length="254" mass="26473">MSPASHAEPAVPARPSRAIRTLVVDDDPAVVRLHTAAVAGLEGFEVVGTARTGAAAAELAALGGVDLVLLDVHLPDISGVEVLHRLRSSRGWAVDVLVVSSSRDVRTIRQAAAAHVVGYLAKPFSREALERRLVDYRARRVDRPEERAVALAQAEIDRLVGGGDTGVQPVVPRAADAATAQLPKGIAASTLAAVLAALDPTTPLGASAVADAVGASRATVRRYLDHLVRSGAVTATHRFGARGRPEVLYRRAAA</sequence>
<dbReference type="InterPro" id="IPR011006">
    <property type="entry name" value="CheY-like_superfamily"/>
</dbReference>
<reference evidence="13" key="1">
    <citation type="journal article" date="2019" name="Int. J. Syst. Evol. Microbiol.">
        <title>The Global Catalogue of Microorganisms (GCM) 10K type strain sequencing project: providing services to taxonomists for standard genome sequencing and annotation.</title>
        <authorList>
            <consortium name="The Broad Institute Genomics Platform"/>
            <consortium name="The Broad Institute Genome Sequencing Center for Infectious Disease"/>
            <person name="Wu L."/>
            <person name="Ma J."/>
        </authorList>
    </citation>
    <scope>NUCLEOTIDE SEQUENCE [LARGE SCALE GENOMIC DNA]</scope>
    <source>
        <strain evidence="13">CGMCC 1.6960</strain>
    </source>
</reference>
<dbReference type="PANTHER" id="PTHR45526:SF1">
    <property type="entry name" value="TRANSCRIPTIONAL REGULATORY PROTEIN DCUR-RELATED"/>
    <property type="match status" value="1"/>
</dbReference>
<organism evidence="12 13">
    <name type="scientific">Agrococcus terreus</name>
    <dbReference type="NCBI Taxonomy" id="574649"/>
    <lineage>
        <taxon>Bacteria</taxon>
        <taxon>Bacillati</taxon>
        <taxon>Actinomycetota</taxon>
        <taxon>Actinomycetes</taxon>
        <taxon>Micrococcales</taxon>
        <taxon>Microbacteriaceae</taxon>
        <taxon>Agrococcus</taxon>
    </lineage>
</organism>
<dbReference type="SUPFAM" id="SSF46785">
    <property type="entry name" value="Winged helix' DNA-binding domain"/>
    <property type="match status" value="1"/>
</dbReference>
<dbReference type="Proteomes" id="UP000626982">
    <property type="component" value="Unassembled WGS sequence"/>
</dbReference>
<comment type="caution">
    <text evidence="12">The sequence shown here is derived from an EMBL/GenBank/DDBJ whole genome shotgun (WGS) entry which is preliminary data.</text>
</comment>
<keyword evidence="13" id="KW-1185">Reference proteome</keyword>
<dbReference type="SMART" id="SM00448">
    <property type="entry name" value="REC"/>
    <property type="match status" value="1"/>
</dbReference>
<dbReference type="PROSITE" id="PS50110">
    <property type="entry name" value="RESPONSE_REGULATORY"/>
    <property type="match status" value="1"/>
</dbReference>
<evidence type="ECO:0000313" key="13">
    <source>
        <dbReference type="Proteomes" id="UP000626982"/>
    </source>
</evidence>
<gene>
    <name evidence="12" type="ORF">GCM10010968_14960</name>
</gene>
<keyword evidence="7 9" id="KW-0010">Activator</keyword>
<evidence type="ECO:0000256" key="5">
    <source>
        <dbReference type="ARBA" id="ARBA00023015"/>
    </source>
</evidence>
<keyword evidence="2 9" id="KW-0963">Cytoplasm</keyword>
<keyword evidence="4 9" id="KW-0902">Two-component regulatory system</keyword>
<evidence type="ECO:0000256" key="4">
    <source>
        <dbReference type="ARBA" id="ARBA00023012"/>
    </source>
</evidence>
<evidence type="ECO:0000256" key="1">
    <source>
        <dbReference type="ARBA" id="ARBA00004496"/>
    </source>
</evidence>
<protein>
    <recommendedName>
        <fullName evidence="9">Transcriptional regulatory protein</fullName>
    </recommendedName>
</protein>
<dbReference type="InterPro" id="IPR051271">
    <property type="entry name" value="2C-system_Tx_regulators"/>
</dbReference>
<feature type="domain" description="Response regulatory" evidence="11">
    <location>
        <begin position="20"/>
        <end position="137"/>
    </location>
</feature>
<dbReference type="InterPro" id="IPR005471">
    <property type="entry name" value="Tscrpt_reg_IclR_N"/>
</dbReference>
<keyword evidence="6 9" id="KW-0238">DNA-binding</keyword>
<dbReference type="InterPro" id="IPR036390">
    <property type="entry name" value="WH_DNA-bd_sf"/>
</dbReference>
<evidence type="ECO:0000256" key="6">
    <source>
        <dbReference type="ARBA" id="ARBA00023125"/>
    </source>
</evidence>
<dbReference type="PANTHER" id="PTHR45526">
    <property type="entry name" value="TRANSCRIPTIONAL REGULATORY PROTEIN DPIA"/>
    <property type="match status" value="1"/>
</dbReference>
<dbReference type="Gene3D" id="3.40.50.2300">
    <property type="match status" value="1"/>
</dbReference>
<keyword evidence="8 9" id="KW-0804">Transcription</keyword>
<evidence type="ECO:0000256" key="2">
    <source>
        <dbReference type="ARBA" id="ARBA00022490"/>
    </source>
</evidence>
<dbReference type="PIRSF" id="PIRSF006171">
    <property type="entry name" value="RR_citrat_malat"/>
    <property type="match status" value="1"/>
</dbReference>
<accession>A0ABQ2KLX1</accession>
<evidence type="ECO:0000256" key="7">
    <source>
        <dbReference type="ARBA" id="ARBA00023159"/>
    </source>
</evidence>
<comment type="subcellular location">
    <subcellularLocation>
        <location evidence="1 9">Cytoplasm</location>
    </subcellularLocation>
</comment>
<evidence type="ECO:0000256" key="8">
    <source>
        <dbReference type="ARBA" id="ARBA00023163"/>
    </source>
</evidence>
<dbReference type="Gene3D" id="1.10.10.10">
    <property type="entry name" value="Winged helix-like DNA-binding domain superfamily/Winged helix DNA-binding domain"/>
    <property type="match status" value="1"/>
</dbReference>
<dbReference type="InterPro" id="IPR001789">
    <property type="entry name" value="Sig_transdc_resp-reg_receiver"/>
</dbReference>
<dbReference type="Pfam" id="PF09339">
    <property type="entry name" value="HTH_IclR"/>
    <property type="match status" value="1"/>
</dbReference>
<dbReference type="SUPFAM" id="SSF52172">
    <property type="entry name" value="CheY-like"/>
    <property type="match status" value="1"/>
</dbReference>
<evidence type="ECO:0000256" key="9">
    <source>
        <dbReference type="PIRNR" id="PIRNR006171"/>
    </source>
</evidence>
<name>A0ABQ2KLX1_9MICO</name>
<dbReference type="InterPro" id="IPR036388">
    <property type="entry name" value="WH-like_DNA-bd_sf"/>
</dbReference>
<evidence type="ECO:0000313" key="12">
    <source>
        <dbReference type="EMBL" id="GGN83790.1"/>
    </source>
</evidence>
<dbReference type="EMBL" id="BMLM01000001">
    <property type="protein sequence ID" value="GGN83790.1"/>
    <property type="molecule type" value="Genomic_DNA"/>
</dbReference>
<keyword evidence="3 10" id="KW-0597">Phosphoprotein</keyword>
<feature type="modified residue" description="4-aspartylphosphate" evidence="10">
    <location>
        <position position="71"/>
    </location>
</feature>
<keyword evidence="5 9" id="KW-0805">Transcription regulation</keyword>
<evidence type="ECO:0000256" key="10">
    <source>
        <dbReference type="PROSITE-ProRule" id="PRU00169"/>
    </source>
</evidence>
<proteinExistence type="predicted"/>